<proteinExistence type="predicted"/>
<feature type="domain" description="Excalibur calcium-binding" evidence="2">
    <location>
        <begin position="73"/>
        <end position="109"/>
    </location>
</feature>
<dbReference type="InterPro" id="IPR008613">
    <property type="entry name" value="Excalibur_Ca-bd_domain"/>
</dbReference>
<reference evidence="3" key="1">
    <citation type="submission" date="2022-05" db="EMBL/GenBank/DDBJ databases">
        <authorList>
            <person name="Park J.-S."/>
        </authorList>
    </citation>
    <scope>NUCLEOTIDE SEQUENCE</scope>
    <source>
        <strain evidence="3">2012CJ41-6</strain>
    </source>
</reference>
<keyword evidence="4" id="KW-1185">Reference proteome</keyword>
<evidence type="ECO:0000259" key="2">
    <source>
        <dbReference type="SMART" id="SM00894"/>
    </source>
</evidence>
<sequence length="150" mass="16257">MTELSELRPKRKSVKRRMRREKRAAATRAKALSPTRIATLLAALPLLMCSTAIGVYIRTSPYPAEQALQHLVAMAGCEAAAKVGVFEVREGMPGYHLRNDPDGNGVACETRTIAAIPAQSVETVQASRDTAPNAGNTDRRQIGNSKFIKP</sequence>
<organism evidence="3 4">
    <name type="scientific">Ruegeria spongiae</name>
    <dbReference type="NCBI Taxonomy" id="2942209"/>
    <lineage>
        <taxon>Bacteria</taxon>
        <taxon>Pseudomonadati</taxon>
        <taxon>Pseudomonadota</taxon>
        <taxon>Alphaproteobacteria</taxon>
        <taxon>Rhodobacterales</taxon>
        <taxon>Roseobacteraceae</taxon>
        <taxon>Ruegeria</taxon>
    </lineage>
</organism>
<dbReference type="Pfam" id="PF05901">
    <property type="entry name" value="Excalibur"/>
    <property type="match status" value="1"/>
</dbReference>
<evidence type="ECO:0000313" key="4">
    <source>
        <dbReference type="Proteomes" id="UP001203880"/>
    </source>
</evidence>
<feature type="region of interest" description="Disordered" evidence="1">
    <location>
        <begin position="1"/>
        <end position="28"/>
    </location>
</feature>
<evidence type="ECO:0000313" key="3">
    <source>
        <dbReference type="EMBL" id="MCL6285462.1"/>
    </source>
</evidence>
<feature type="compositionally biased region" description="Basic residues" evidence="1">
    <location>
        <begin position="9"/>
        <end position="22"/>
    </location>
</feature>
<evidence type="ECO:0000256" key="1">
    <source>
        <dbReference type="SAM" id="MobiDB-lite"/>
    </source>
</evidence>
<name>A0ABT0Q7C1_9RHOB</name>
<dbReference type="SMART" id="SM00894">
    <property type="entry name" value="Excalibur"/>
    <property type="match status" value="1"/>
</dbReference>
<protein>
    <submittedName>
        <fullName evidence="3">Excalibur calcium-binding domain-containing protein</fullName>
    </submittedName>
</protein>
<dbReference type="Proteomes" id="UP001203880">
    <property type="component" value="Unassembled WGS sequence"/>
</dbReference>
<dbReference type="EMBL" id="JAMFMB010000029">
    <property type="protein sequence ID" value="MCL6285462.1"/>
    <property type="molecule type" value="Genomic_DNA"/>
</dbReference>
<comment type="caution">
    <text evidence="3">The sequence shown here is derived from an EMBL/GenBank/DDBJ whole genome shotgun (WGS) entry which is preliminary data.</text>
</comment>
<feature type="region of interest" description="Disordered" evidence="1">
    <location>
        <begin position="124"/>
        <end position="150"/>
    </location>
</feature>
<accession>A0ABT0Q7C1</accession>
<dbReference type="RefSeq" id="WP_249712283.1">
    <property type="nucleotide sequence ID" value="NZ_JAMFMB010000029.1"/>
</dbReference>
<feature type="compositionally biased region" description="Polar residues" evidence="1">
    <location>
        <begin position="124"/>
        <end position="136"/>
    </location>
</feature>
<gene>
    <name evidence="3" type="ORF">M3P21_18185</name>
</gene>